<accession>A0A2T6ZXX7</accession>
<keyword evidence="3" id="KW-1185">Reference proteome</keyword>
<keyword evidence="1" id="KW-0472">Membrane</keyword>
<evidence type="ECO:0000313" key="3">
    <source>
        <dbReference type="Proteomes" id="UP000244722"/>
    </source>
</evidence>
<dbReference type="EMBL" id="NESQ01000067">
    <property type="protein sequence ID" value="PUU80358.1"/>
    <property type="molecule type" value="Genomic_DNA"/>
</dbReference>
<feature type="transmembrane region" description="Helical" evidence="1">
    <location>
        <begin position="106"/>
        <end position="130"/>
    </location>
</feature>
<keyword evidence="1" id="KW-0812">Transmembrane</keyword>
<gene>
    <name evidence="2" type="ORF">B9Z19DRAFT_738267</name>
</gene>
<keyword evidence="1" id="KW-1133">Transmembrane helix</keyword>
<feature type="transmembrane region" description="Helical" evidence="1">
    <location>
        <begin position="68"/>
        <end position="85"/>
    </location>
</feature>
<feature type="transmembrane region" description="Helical" evidence="1">
    <location>
        <begin position="150"/>
        <end position="168"/>
    </location>
</feature>
<protein>
    <submittedName>
        <fullName evidence="2">Uncharacterized protein</fullName>
    </submittedName>
</protein>
<sequence length="178" mass="20412">MLSSFLCTTLPPSFRATAAEETVLPGQPHLLEYIRAGGFRKAQASDSKVQQSMIFWHLGGFSQAVRNFFFPFFFFFFLVMQKKYGVGILRKEKRLKMPVWCERASLLLPFYFIFLHFVCPLACTVFPRVIVLKQTNKQCALSFFPFPPLAVEYILLHILLCVKALDVIPDFDDRGGGK</sequence>
<dbReference type="AlphaFoldDB" id="A0A2T6ZXX7"/>
<proteinExistence type="predicted"/>
<organism evidence="2 3">
    <name type="scientific">Tuber borchii</name>
    <name type="common">White truffle</name>
    <dbReference type="NCBI Taxonomy" id="42251"/>
    <lineage>
        <taxon>Eukaryota</taxon>
        <taxon>Fungi</taxon>
        <taxon>Dikarya</taxon>
        <taxon>Ascomycota</taxon>
        <taxon>Pezizomycotina</taxon>
        <taxon>Pezizomycetes</taxon>
        <taxon>Pezizales</taxon>
        <taxon>Tuberaceae</taxon>
        <taxon>Tuber</taxon>
    </lineage>
</organism>
<dbReference type="Proteomes" id="UP000244722">
    <property type="component" value="Unassembled WGS sequence"/>
</dbReference>
<name>A0A2T6ZXX7_TUBBO</name>
<reference evidence="2 3" key="1">
    <citation type="submission" date="2017-04" db="EMBL/GenBank/DDBJ databases">
        <title>Draft genome sequence of Tuber borchii Vittad., a whitish edible truffle.</title>
        <authorList>
            <consortium name="DOE Joint Genome Institute"/>
            <person name="Murat C."/>
            <person name="Kuo A."/>
            <person name="Barry K.W."/>
            <person name="Clum A."/>
            <person name="Dockter R.B."/>
            <person name="Fauchery L."/>
            <person name="Iotti M."/>
            <person name="Kohler A."/>
            <person name="Labutti K."/>
            <person name="Lindquist E.A."/>
            <person name="Lipzen A."/>
            <person name="Ohm R.A."/>
            <person name="Wang M."/>
            <person name="Grigoriev I.V."/>
            <person name="Zambonelli A."/>
            <person name="Martin F.M."/>
        </authorList>
    </citation>
    <scope>NUCLEOTIDE SEQUENCE [LARGE SCALE GENOMIC DNA]</scope>
    <source>
        <strain evidence="2 3">Tbo3840</strain>
    </source>
</reference>
<evidence type="ECO:0000313" key="2">
    <source>
        <dbReference type="EMBL" id="PUU80358.1"/>
    </source>
</evidence>
<comment type="caution">
    <text evidence="2">The sequence shown here is derived from an EMBL/GenBank/DDBJ whole genome shotgun (WGS) entry which is preliminary data.</text>
</comment>
<evidence type="ECO:0000256" key="1">
    <source>
        <dbReference type="SAM" id="Phobius"/>
    </source>
</evidence>